<keyword evidence="1" id="KW-0175">Coiled coil</keyword>
<feature type="domain" description="Type VI secretion system IcmF C-terminal" evidence="3">
    <location>
        <begin position="1149"/>
        <end position="1251"/>
    </location>
</feature>
<comment type="caution">
    <text evidence="7">The sequence shown here is derived from an EMBL/GenBank/DDBJ whole genome shotgun (WGS) entry which is preliminary data.</text>
</comment>
<feature type="domain" description="Type VI secretion system component TssM1 N-terminal" evidence="5">
    <location>
        <begin position="186"/>
        <end position="441"/>
    </location>
</feature>
<dbReference type="InterPro" id="IPR025743">
    <property type="entry name" value="TssM1_N"/>
</dbReference>
<accession>A0ABW7H4B5</accession>
<name>A0ABW7H4B5_9BURK</name>
<dbReference type="Pfam" id="PF21070">
    <property type="entry name" value="IcmF_helical"/>
    <property type="match status" value="1"/>
</dbReference>
<dbReference type="PANTHER" id="PTHR36153:SF1">
    <property type="entry name" value="TYPE VI SECRETION SYSTEM COMPONENT TSSM1"/>
    <property type="match status" value="1"/>
</dbReference>
<evidence type="ECO:0000259" key="5">
    <source>
        <dbReference type="Pfam" id="PF14331"/>
    </source>
</evidence>
<organism evidence="7 8">
    <name type="scientific">Pelomonas baiyunensis</name>
    <dbReference type="NCBI Taxonomy" id="3299026"/>
    <lineage>
        <taxon>Bacteria</taxon>
        <taxon>Pseudomonadati</taxon>
        <taxon>Pseudomonadota</taxon>
        <taxon>Betaproteobacteria</taxon>
        <taxon>Burkholderiales</taxon>
        <taxon>Sphaerotilaceae</taxon>
        <taxon>Roseateles</taxon>
    </lineage>
</organism>
<feature type="transmembrane region" description="Helical" evidence="2">
    <location>
        <begin position="36"/>
        <end position="57"/>
    </location>
</feature>
<dbReference type="InterPro" id="IPR017731">
    <property type="entry name" value="TssM1-like"/>
</dbReference>
<sequence>MKLFLRFLFDVRVLSVLGLLALAIFLFLGADVLRLSLMWAVALLLLAVLAYGGVWLGRKLWAARAARRLAAGLDEADAADRAADERDRAEVAHLRARLDEAVSTITTSKLGQSVGKAALYELPWYMVIGNPAAGKSTAIANSGLNFPFADKQGAAVQGIGGTRNCDWFFSTDGILLDTAGRYAVHEEDRRQWLGFLRLLKRTRPLAPINGILIAVSIAELNSASAEAANLLAKNLRQRVQELTETLEVFPPVYVVFTKMDLVAGFVDFFSDRDTDEREKVWGATLPYKLDASVDAVAAFDQHFDELADGLKESTLARMSLARGQALPVGVLSFPLEFQALKPALRAFVATLFEDNPFQFKPVFRGFYFTSSVQEGEAQSHASADVARQFGLQPPRLTGSATILSGSGYFLRDLFRQVVFADRGLVKQYASRNKQRLRLAAFGGSVAVLALMLGAWAWAYQGNRQLMQSVEADLRKVVSLQAERTDLASRLEALELLQQRIEQLQALRDNRPVGLSLGLYQGEAIERKLRLEYFEGVRQLLLKPVQQGIEGYLAEVNQNASALQPVVRAPMSAAPEAAAAAGTAASGAAAGSPVAAVTSSAVRSRFTDLSPGNTEEAYNALKSYLMLAERNRMEQSHLADQLTRFWRVWLDEHRGTLPREQLLRSAERVLAFSLANLQDEAFPVIAPNLGLVDQTRENLRRVMRGMPARERVYAEIKARAATRFPTMTVARILTEAGQAPEVGSTPPLAGSYAISGTFTRQAWEGYVQGAIKEAATAELQRVDWVLNAAQKDDLSLEGSPEQIRAALTELYKTEYVKEWQRFLQGVSVAGFADYADAVRQLNRLGEPRNSPLKALFNTLFEQTSWDNPSLLNERLGKAQAGIVEWFKQSVLNLAPSRVEVGVNVSGAAAKEIPMGPVGREFAGLTQVMLARDGKPTGLEEYLKQLSTVREAFNTLNNQGDKGPGAAALMAATLEGQKSPLGEALNHVDSSMLAAMPASQRNALRPLLVRPLIQAYAVLIPSAEVDLNRRWEAEVYGPFQRNLAAKYPFNAAARVEAGAEEIAAVFGPAGAIAKFGTDTLGRLVNRRGPMVDARTWAELGITLRPEFAQGYGGWVAPLDGAAAGTGTASAGTSGAAGAAGAAAPAAAQTAFQLLPQGAPGLLEYTITVDGQSLRYRNTAATWTDMVWPNPTPQPGVRITGVTLEGKQVEFLDERGAFGMNKMFDQAKIRKLPNGDSELSWSQGPLAVTVHLRLLKAPGATPTPAAPGAAGTSGAGVPVGGVAALRGLKLPPLVVGTDATPPAAAGTMNAATAARNAASAAGEKR</sequence>
<keyword evidence="2" id="KW-1133">Transmembrane helix</keyword>
<evidence type="ECO:0000259" key="4">
    <source>
        <dbReference type="Pfam" id="PF06761"/>
    </source>
</evidence>
<feature type="domain" description="Type VI secretion system component TssM1 helical" evidence="6">
    <location>
        <begin position="1023"/>
        <end position="1107"/>
    </location>
</feature>
<feature type="transmembrane region" description="Helical" evidence="2">
    <location>
        <begin position="7"/>
        <end position="30"/>
    </location>
</feature>
<gene>
    <name evidence="7" type="primary">tssM</name>
    <name evidence="7" type="ORF">ACG01O_20795</name>
</gene>
<dbReference type="Pfam" id="PF06744">
    <property type="entry name" value="IcmF_C"/>
    <property type="match status" value="1"/>
</dbReference>
<feature type="coiled-coil region" evidence="1">
    <location>
        <begin position="476"/>
        <end position="506"/>
    </location>
</feature>
<dbReference type="SUPFAM" id="SSF52540">
    <property type="entry name" value="P-loop containing nucleoside triphosphate hydrolases"/>
    <property type="match status" value="1"/>
</dbReference>
<dbReference type="InterPro" id="IPR053156">
    <property type="entry name" value="T6SS_TssM-like"/>
</dbReference>
<protein>
    <submittedName>
        <fullName evidence="7">Type VI secretion system membrane subunit TssM</fullName>
    </submittedName>
</protein>
<evidence type="ECO:0000256" key="2">
    <source>
        <dbReference type="SAM" id="Phobius"/>
    </source>
</evidence>
<dbReference type="InterPro" id="IPR010623">
    <property type="entry name" value="IcmF_C"/>
</dbReference>
<proteinExistence type="predicted"/>
<feature type="domain" description="IcmF-related" evidence="4">
    <location>
        <begin position="490"/>
        <end position="863"/>
    </location>
</feature>
<keyword evidence="2" id="KW-0472">Membrane</keyword>
<dbReference type="Pfam" id="PF14331">
    <property type="entry name" value="IcmF-related_N"/>
    <property type="match status" value="1"/>
</dbReference>
<keyword evidence="8" id="KW-1185">Reference proteome</keyword>
<evidence type="ECO:0000259" key="6">
    <source>
        <dbReference type="Pfam" id="PF21070"/>
    </source>
</evidence>
<dbReference type="Pfam" id="PF06761">
    <property type="entry name" value="IcmF-related"/>
    <property type="match status" value="1"/>
</dbReference>
<dbReference type="EMBL" id="JBIGIB010000007">
    <property type="protein sequence ID" value="MFG6469075.1"/>
    <property type="molecule type" value="Genomic_DNA"/>
</dbReference>
<keyword evidence="2" id="KW-0812">Transmembrane</keyword>
<dbReference type="RefSeq" id="WP_394387360.1">
    <property type="nucleotide sequence ID" value="NZ_JBIGIB010000007.1"/>
</dbReference>
<dbReference type="InterPro" id="IPR027417">
    <property type="entry name" value="P-loop_NTPase"/>
</dbReference>
<dbReference type="NCBIfam" id="TIGR03348">
    <property type="entry name" value="VI_IcmF"/>
    <property type="match status" value="1"/>
</dbReference>
<dbReference type="Proteomes" id="UP001606303">
    <property type="component" value="Unassembled WGS sequence"/>
</dbReference>
<dbReference type="InterPro" id="IPR048677">
    <property type="entry name" value="TssM1_hel"/>
</dbReference>
<reference evidence="7 8" key="1">
    <citation type="submission" date="2024-08" db="EMBL/GenBank/DDBJ databases">
        <authorList>
            <person name="Lu H."/>
        </authorList>
    </citation>
    <scope>NUCLEOTIDE SEQUENCE [LARGE SCALE GENOMIC DNA]</scope>
    <source>
        <strain evidence="7 8">BYS87W</strain>
    </source>
</reference>
<dbReference type="InterPro" id="IPR009612">
    <property type="entry name" value="IcmF-rel"/>
</dbReference>
<evidence type="ECO:0000256" key="1">
    <source>
        <dbReference type="SAM" id="Coils"/>
    </source>
</evidence>
<dbReference type="PANTHER" id="PTHR36153">
    <property type="entry name" value="INNER MEMBRANE PROTEIN-RELATED"/>
    <property type="match status" value="1"/>
</dbReference>
<evidence type="ECO:0000313" key="7">
    <source>
        <dbReference type="EMBL" id="MFG6469075.1"/>
    </source>
</evidence>
<evidence type="ECO:0000313" key="8">
    <source>
        <dbReference type="Proteomes" id="UP001606303"/>
    </source>
</evidence>
<evidence type="ECO:0000259" key="3">
    <source>
        <dbReference type="Pfam" id="PF06744"/>
    </source>
</evidence>
<feature type="transmembrane region" description="Helical" evidence="2">
    <location>
        <begin position="436"/>
        <end position="458"/>
    </location>
</feature>